<comment type="caution">
    <text evidence="6">The sequence shown here is derived from an EMBL/GenBank/DDBJ whole genome shotgun (WGS) entry which is preliminary data.</text>
</comment>
<gene>
    <name evidence="6" type="ORF">J0A66_19975</name>
</gene>
<feature type="domain" description="Glutamine amidotransferase type-2" evidence="5">
    <location>
        <begin position="45"/>
        <end position="130"/>
    </location>
</feature>
<sequence>MSNLLLDTELDSFPPYVTRTFLEEEKFFSTWQCPVHSPAQWFEDDRVRVLLDGDIYSGDELLNRFQPAQMLAEKYLAGELSETLPRLNGYFCFSLLDKKRQRVTLCTDRYGMKPLYLGFCDERLVAFSNHAGLLLESGTVPITVDSEAVKSSVVHGHYLANSTPFLAVKRAGPASCYSVTLESGEVERQYYWTWSSIKRNEEYELAAAVETGHELLEQAVRRCLSVVQGGKLSICLSGGLDSRVLLAIARKHFEGEIRTFTFGLPGCMDATIARQVSDLAEVENSFFPLTKNNWFRRRIAGATATQGMKNIIHMHALTVAGEASAFSPYMLNGYLGDAILGGSYLVDGLGEAVSEEILLVKYKESFGRVIEQKEYWDFKGTDPVFIYNRGVRFISAGSDLISGFFHHLKPFMDYNLVDFVYSIPDDLRKSNLLYEKILLKYYPEYFESIPWQNTGVPIGKVSSSKRGLSLFKDKLKSIVRRTPLHSLAITLYRKIFPPKHYVSYQDWVRDASFEKWVRKILCSEDSLVVMALGTDYVHQVVDSFYTDERQRAEPLGSLLSLEIYLRSIKSCCHQKCVGSDVGKFI</sequence>
<dbReference type="Proteomes" id="UP000664654">
    <property type="component" value="Unassembled WGS sequence"/>
</dbReference>
<protein>
    <recommendedName>
        <fullName evidence="2">asparagine synthase (glutamine-hydrolyzing)</fullName>
        <ecNumber evidence="2">6.3.5.4</ecNumber>
    </recommendedName>
</protein>
<dbReference type="GO" id="GO:0005829">
    <property type="term" value="C:cytosol"/>
    <property type="evidence" value="ECO:0007669"/>
    <property type="project" value="TreeGrafter"/>
</dbReference>
<evidence type="ECO:0000313" key="7">
    <source>
        <dbReference type="Proteomes" id="UP000664654"/>
    </source>
</evidence>
<dbReference type="SUPFAM" id="SSF52402">
    <property type="entry name" value="Adenine nucleotide alpha hydrolases-like"/>
    <property type="match status" value="1"/>
</dbReference>
<dbReference type="AlphaFoldDB" id="A0A939IST8"/>
<keyword evidence="7" id="KW-1185">Reference proteome</keyword>
<dbReference type="InterPro" id="IPR017932">
    <property type="entry name" value="GATase_2_dom"/>
</dbReference>
<evidence type="ECO:0000256" key="1">
    <source>
        <dbReference type="ARBA" id="ARBA00005187"/>
    </source>
</evidence>
<dbReference type="InterPro" id="IPR001962">
    <property type="entry name" value="Asn_synthase"/>
</dbReference>
<dbReference type="InterPro" id="IPR014729">
    <property type="entry name" value="Rossmann-like_a/b/a_fold"/>
</dbReference>
<dbReference type="Pfam" id="PF00733">
    <property type="entry name" value="Asn_synthase"/>
    <property type="match status" value="1"/>
</dbReference>
<comment type="pathway">
    <text evidence="1">Amino-acid biosynthesis; L-asparagine biosynthesis; L-asparagine from L-aspartate (L-Gln route): step 1/1.</text>
</comment>
<proteinExistence type="predicted"/>
<dbReference type="PANTHER" id="PTHR43284:SF1">
    <property type="entry name" value="ASPARAGINE SYNTHETASE"/>
    <property type="match status" value="1"/>
</dbReference>
<evidence type="ECO:0000259" key="4">
    <source>
        <dbReference type="Pfam" id="PF00733"/>
    </source>
</evidence>
<dbReference type="SUPFAM" id="SSF56235">
    <property type="entry name" value="N-terminal nucleophile aminohydrolases (Ntn hydrolases)"/>
    <property type="match status" value="1"/>
</dbReference>
<accession>A0A939IST8</accession>
<dbReference type="Gene3D" id="3.60.20.10">
    <property type="entry name" value="Glutamine Phosphoribosylpyrophosphate, subunit 1, domain 1"/>
    <property type="match status" value="1"/>
</dbReference>
<dbReference type="GO" id="GO:0004066">
    <property type="term" value="F:asparagine synthase (glutamine-hydrolyzing) activity"/>
    <property type="evidence" value="ECO:0007669"/>
    <property type="project" value="UniProtKB-EC"/>
</dbReference>
<evidence type="ECO:0000259" key="5">
    <source>
        <dbReference type="Pfam" id="PF13537"/>
    </source>
</evidence>
<evidence type="ECO:0000313" key="6">
    <source>
        <dbReference type="EMBL" id="MBN7827519.1"/>
    </source>
</evidence>
<organism evidence="6 7">
    <name type="scientific">Bowmanella dokdonensis</name>
    <dbReference type="NCBI Taxonomy" id="751969"/>
    <lineage>
        <taxon>Bacteria</taxon>
        <taxon>Pseudomonadati</taxon>
        <taxon>Pseudomonadota</taxon>
        <taxon>Gammaproteobacteria</taxon>
        <taxon>Alteromonadales</taxon>
        <taxon>Alteromonadaceae</taxon>
        <taxon>Bowmanella</taxon>
    </lineage>
</organism>
<dbReference type="EC" id="6.3.5.4" evidence="2"/>
<dbReference type="PANTHER" id="PTHR43284">
    <property type="entry name" value="ASPARAGINE SYNTHETASE (GLUTAMINE-HYDROLYZING)"/>
    <property type="match status" value="1"/>
</dbReference>
<name>A0A939IST8_9ALTE</name>
<evidence type="ECO:0000256" key="3">
    <source>
        <dbReference type="ARBA" id="ARBA00048741"/>
    </source>
</evidence>
<reference evidence="6" key="1">
    <citation type="submission" date="2021-03" db="EMBL/GenBank/DDBJ databases">
        <title>novel species isolated from a fishpond in China.</title>
        <authorList>
            <person name="Lu H."/>
            <person name="Cai Z."/>
        </authorList>
    </citation>
    <scope>NUCLEOTIDE SEQUENCE</scope>
    <source>
        <strain evidence="6">JCM 30855</strain>
    </source>
</reference>
<dbReference type="InterPro" id="IPR029055">
    <property type="entry name" value="Ntn_hydrolases_N"/>
</dbReference>
<dbReference type="Pfam" id="PF13537">
    <property type="entry name" value="GATase_7"/>
    <property type="match status" value="1"/>
</dbReference>
<evidence type="ECO:0000256" key="2">
    <source>
        <dbReference type="ARBA" id="ARBA00012737"/>
    </source>
</evidence>
<dbReference type="RefSeq" id="WP_206575627.1">
    <property type="nucleotide sequence ID" value="NZ_JAFKCV010000019.1"/>
</dbReference>
<comment type="catalytic activity">
    <reaction evidence="3">
        <text>L-aspartate + L-glutamine + ATP + H2O = L-asparagine + L-glutamate + AMP + diphosphate + H(+)</text>
        <dbReference type="Rhea" id="RHEA:12228"/>
        <dbReference type="ChEBI" id="CHEBI:15377"/>
        <dbReference type="ChEBI" id="CHEBI:15378"/>
        <dbReference type="ChEBI" id="CHEBI:29985"/>
        <dbReference type="ChEBI" id="CHEBI:29991"/>
        <dbReference type="ChEBI" id="CHEBI:30616"/>
        <dbReference type="ChEBI" id="CHEBI:33019"/>
        <dbReference type="ChEBI" id="CHEBI:58048"/>
        <dbReference type="ChEBI" id="CHEBI:58359"/>
        <dbReference type="ChEBI" id="CHEBI:456215"/>
        <dbReference type="EC" id="6.3.5.4"/>
    </reaction>
</comment>
<dbReference type="GO" id="GO:0006529">
    <property type="term" value="P:asparagine biosynthetic process"/>
    <property type="evidence" value="ECO:0007669"/>
    <property type="project" value="InterPro"/>
</dbReference>
<dbReference type="Gene3D" id="3.40.50.620">
    <property type="entry name" value="HUPs"/>
    <property type="match status" value="1"/>
</dbReference>
<dbReference type="InterPro" id="IPR051786">
    <property type="entry name" value="ASN_synthetase/amidase"/>
</dbReference>
<feature type="domain" description="Asparagine synthetase" evidence="4">
    <location>
        <begin position="214"/>
        <end position="343"/>
    </location>
</feature>
<dbReference type="EMBL" id="JAFKCV010000019">
    <property type="protein sequence ID" value="MBN7827519.1"/>
    <property type="molecule type" value="Genomic_DNA"/>
</dbReference>